<reference evidence="1 2" key="1">
    <citation type="submission" date="2021-06" db="EMBL/GenBank/DDBJ databases">
        <authorList>
            <person name="Sun Q."/>
            <person name="Li D."/>
        </authorList>
    </citation>
    <scope>NUCLEOTIDE SEQUENCE [LARGE SCALE GENOMIC DNA]</scope>
    <source>
        <strain evidence="1 2">N19</strain>
    </source>
</reference>
<sequence>MKENLTELVFILDKSGSMAPLVDDTIGGFNSLIQKQRKEDGECIVTTVLFNDSIDILHNRVSIENIKNITTKEYQPMGCTSLLDAMGSTIDKIKADNVNTPKEKRPDKVLFAIITDGAENSSKEYNIKQIKTSVTTCQELLGWEFLFLGANIDAIETASQFGIPKSRAANYNCDSEGTELNFSAINDVLCCVRRDEHISEGWKSKIEKNFKKKRKNK</sequence>
<accession>A0ABS6DUC2</accession>
<dbReference type="RefSeq" id="WP_216568210.1">
    <property type="nucleotide sequence ID" value="NZ_JAHLOQ010000002.1"/>
</dbReference>
<comment type="caution">
    <text evidence="1">The sequence shown here is derived from an EMBL/GenBank/DDBJ whole genome shotgun (WGS) entry which is preliminary data.</text>
</comment>
<protein>
    <recommendedName>
        <fullName evidence="3">von Willebrand factor type A domain protein</fullName>
    </recommendedName>
</protein>
<organism evidence="1 2">
    <name type="scientific">Intestinibacter bartlettii</name>
    <dbReference type="NCBI Taxonomy" id="261299"/>
    <lineage>
        <taxon>Bacteria</taxon>
        <taxon>Bacillati</taxon>
        <taxon>Bacillota</taxon>
        <taxon>Clostridia</taxon>
        <taxon>Peptostreptococcales</taxon>
        <taxon>Peptostreptococcaceae</taxon>
        <taxon>Intestinibacter</taxon>
    </lineage>
</organism>
<dbReference type="Proteomes" id="UP001196301">
    <property type="component" value="Unassembled WGS sequence"/>
</dbReference>
<evidence type="ECO:0000313" key="2">
    <source>
        <dbReference type="Proteomes" id="UP001196301"/>
    </source>
</evidence>
<dbReference type="EMBL" id="JAHLOQ010000002">
    <property type="protein sequence ID" value="MBU5335043.1"/>
    <property type="molecule type" value="Genomic_DNA"/>
</dbReference>
<proteinExistence type="predicted"/>
<evidence type="ECO:0008006" key="3">
    <source>
        <dbReference type="Google" id="ProtNLM"/>
    </source>
</evidence>
<keyword evidence="2" id="KW-1185">Reference proteome</keyword>
<evidence type="ECO:0000313" key="1">
    <source>
        <dbReference type="EMBL" id="MBU5335043.1"/>
    </source>
</evidence>
<name>A0ABS6DUC2_9FIRM</name>
<gene>
    <name evidence="1" type="ORF">KQI20_01200</name>
</gene>